<keyword evidence="1" id="KW-0812">Transmembrane</keyword>
<keyword evidence="1" id="KW-0472">Membrane</keyword>
<proteinExistence type="predicted"/>
<keyword evidence="3" id="KW-1185">Reference proteome</keyword>
<sequence>MTTTTVMYPNVTRTTVLNQNGRVDGEYPGGLYNTTCDPFNPRCVSQLNLVCVESRCTCIYNYKPIADGGCVEDGAKMIKMWSVRVVITAIIFFSFLIFLHLIINRRRRWCNLSAEDGSVNEVDEERGASYWYDSPPPNYQDVTDSDPPPPSYQDAITKIMEVAIVPEEDLGGRTLLLSPSLLPSSAISNKEGSPRLLHFLPYPALYASAATTFTPINKKNISRTTTISTVDTTSSLTTQ</sequence>
<comment type="caution">
    <text evidence="2">The sequence shown here is derived from an EMBL/GenBank/DDBJ whole genome shotgun (WGS) entry which is preliminary data.</text>
</comment>
<evidence type="ECO:0000313" key="2">
    <source>
        <dbReference type="EMBL" id="KAK3888503.1"/>
    </source>
</evidence>
<name>A0AAE1KY62_PETCI</name>
<dbReference type="Proteomes" id="UP001286313">
    <property type="component" value="Unassembled WGS sequence"/>
</dbReference>
<keyword evidence="1" id="KW-1133">Transmembrane helix</keyword>
<dbReference type="EMBL" id="JAWQEG010000546">
    <property type="protein sequence ID" value="KAK3888503.1"/>
    <property type="molecule type" value="Genomic_DNA"/>
</dbReference>
<protein>
    <submittedName>
        <fullName evidence="2">Uncharacterized protein</fullName>
    </submittedName>
</protein>
<feature type="transmembrane region" description="Helical" evidence="1">
    <location>
        <begin position="81"/>
        <end position="103"/>
    </location>
</feature>
<organism evidence="2 3">
    <name type="scientific">Petrolisthes cinctipes</name>
    <name type="common">Flat porcelain crab</name>
    <dbReference type="NCBI Taxonomy" id="88211"/>
    <lineage>
        <taxon>Eukaryota</taxon>
        <taxon>Metazoa</taxon>
        <taxon>Ecdysozoa</taxon>
        <taxon>Arthropoda</taxon>
        <taxon>Crustacea</taxon>
        <taxon>Multicrustacea</taxon>
        <taxon>Malacostraca</taxon>
        <taxon>Eumalacostraca</taxon>
        <taxon>Eucarida</taxon>
        <taxon>Decapoda</taxon>
        <taxon>Pleocyemata</taxon>
        <taxon>Anomura</taxon>
        <taxon>Galatheoidea</taxon>
        <taxon>Porcellanidae</taxon>
        <taxon>Petrolisthes</taxon>
    </lineage>
</organism>
<evidence type="ECO:0000313" key="3">
    <source>
        <dbReference type="Proteomes" id="UP001286313"/>
    </source>
</evidence>
<accession>A0AAE1KY62</accession>
<gene>
    <name evidence="2" type="ORF">Pcinc_007442</name>
</gene>
<reference evidence="2" key="1">
    <citation type="submission" date="2023-10" db="EMBL/GenBank/DDBJ databases">
        <title>Genome assemblies of two species of porcelain crab, Petrolisthes cinctipes and Petrolisthes manimaculis (Anomura: Porcellanidae).</title>
        <authorList>
            <person name="Angst P."/>
        </authorList>
    </citation>
    <scope>NUCLEOTIDE SEQUENCE</scope>
    <source>
        <strain evidence="2">PB745_01</strain>
        <tissue evidence="2">Gill</tissue>
    </source>
</reference>
<evidence type="ECO:0000256" key="1">
    <source>
        <dbReference type="SAM" id="Phobius"/>
    </source>
</evidence>
<dbReference type="AlphaFoldDB" id="A0AAE1KY62"/>